<organism evidence="6 7">
    <name type="scientific">Corynebacterium massiliense DSM 45435</name>
    <dbReference type="NCBI Taxonomy" id="1121364"/>
    <lineage>
        <taxon>Bacteria</taxon>
        <taxon>Bacillati</taxon>
        <taxon>Actinomycetota</taxon>
        <taxon>Actinomycetes</taxon>
        <taxon>Mycobacteriales</taxon>
        <taxon>Corynebacteriaceae</taxon>
        <taxon>Corynebacterium</taxon>
    </lineage>
</organism>
<dbReference type="InterPro" id="IPR017867">
    <property type="entry name" value="Tyr_phospatase_low_mol_wt"/>
</dbReference>
<dbReference type="PANTHER" id="PTHR11717:SF7">
    <property type="entry name" value="LOW MOLECULAR WEIGHT PHOSPHOTYROSINE PROTEIN PHOSPHATASE"/>
    <property type="match status" value="1"/>
</dbReference>
<sequence length="163" mass="17742">MALAHSNDSLNIVVVCTGNICRSPMGEIILRDRLEEEGLDDVTTVSSCGLGGWHVGEGADERAVAELQRSGHDGRKHRARQLNSADLQADLLVAMDAGHRDALIDKGADPERVRLFRSFDTSAPRGAEVDDPYYGTADDFAQARADIEAALDGLVQWVREELK</sequence>
<dbReference type="EC" id="3.1.3.48" evidence="2"/>
<dbReference type="EMBL" id="CP063189">
    <property type="protein sequence ID" value="WCZ32908.1"/>
    <property type="molecule type" value="Genomic_DNA"/>
</dbReference>
<evidence type="ECO:0000256" key="1">
    <source>
        <dbReference type="ARBA" id="ARBA00011063"/>
    </source>
</evidence>
<comment type="similarity">
    <text evidence="1">Belongs to the low molecular weight phosphotyrosine protein phosphatase family.</text>
</comment>
<protein>
    <recommendedName>
        <fullName evidence="2">protein-tyrosine-phosphatase</fullName>
        <ecNumber evidence="2">3.1.3.48</ecNumber>
    </recommendedName>
</protein>
<keyword evidence="3 6" id="KW-0378">Hydrolase</keyword>
<dbReference type="Gene3D" id="3.40.50.2300">
    <property type="match status" value="1"/>
</dbReference>
<proteinExistence type="inferred from homology"/>
<dbReference type="SUPFAM" id="SSF52788">
    <property type="entry name" value="Phosphotyrosine protein phosphatases I"/>
    <property type="match status" value="1"/>
</dbReference>
<dbReference type="SMART" id="SM00226">
    <property type="entry name" value="LMWPc"/>
    <property type="match status" value="1"/>
</dbReference>
<evidence type="ECO:0000256" key="4">
    <source>
        <dbReference type="ARBA" id="ARBA00022912"/>
    </source>
</evidence>
<keyword evidence="7" id="KW-1185">Reference proteome</keyword>
<feature type="domain" description="Phosphotyrosine protein phosphatase I" evidence="5">
    <location>
        <begin position="10"/>
        <end position="157"/>
    </location>
</feature>
<evidence type="ECO:0000256" key="2">
    <source>
        <dbReference type="ARBA" id="ARBA00013064"/>
    </source>
</evidence>
<evidence type="ECO:0000256" key="3">
    <source>
        <dbReference type="ARBA" id="ARBA00022801"/>
    </source>
</evidence>
<dbReference type="PRINTS" id="PR00719">
    <property type="entry name" value="LMWPTPASE"/>
</dbReference>
<dbReference type="Proteomes" id="UP001220064">
    <property type="component" value="Chromosome"/>
</dbReference>
<dbReference type="RefSeq" id="WP_022862379.1">
    <property type="nucleotide sequence ID" value="NZ_ATVG01000001.1"/>
</dbReference>
<dbReference type="InterPro" id="IPR036196">
    <property type="entry name" value="Ptyr_pPase_sf"/>
</dbReference>
<reference evidence="6 7" key="1">
    <citation type="submission" date="2020-10" db="EMBL/GenBank/DDBJ databases">
        <title>Complete genome sequence of Corynebacterium massiliense DSM 45435, type strain of Corynebacterium massiliense.</title>
        <authorList>
            <person name="Busche T."/>
            <person name="Kalinowski J."/>
            <person name="Ruckert C."/>
        </authorList>
    </citation>
    <scope>NUCLEOTIDE SEQUENCE [LARGE SCALE GENOMIC DNA]</scope>
    <source>
        <strain evidence="6 7">DSM 45435</strain>
    </source>
</reference>
<dbReference type="GO" id="GO:0004725">
    <property type="term" value="F:protein tyrosine phosphatase activity"/>
    <property type="evidence" value="ECO:0007669"/>
    <property type="project" value="UniProtKB-EC"/>
</dbReference>
<dbReference type="InterPro" id="IPR050438">
    <property type="entry name" value="LMW_PTPase"/>
</dbReference>
<evidence type="ECO:0000313" key="6">
    <source>
        <dbReference type="EMBL" id="WCZ32908.1"/>
    </source>
</evidence>
<accession>A0ABY7UAY7</accession>
<dbReference type="InterPro" id="IPR023485">
    <property type="entry name" value="Ptyr_pPase"/>
</dbReference>
<evidence type="ECO:0000259" key="5">
    <source>
        <dbReference type="SMART" id="SM00226"/>
    </source>
</evidence>
<gene>
    <name evidence="6" type="primary">ptpA</name>
    <name evidence="6" type="ORF">CMASS_07375</name>
</gene>
<evidence type="ECO:0000313" key="7">
    <source>
        <dbReference type="Proteomes" id="UP001220064"/>
    </source>
</evidence>
<name>A0ABY7UAY7_9CORY</name>
<dbReference type="Pfam" id="PF01451">
    <property type="entry name" value="LMWPc"/>
    <property type="match status" value="1"/>
</dbReference>
<dbReference type="CDD" id="cd16343">
    <property type="entry name" value="LMWPTP"/>
    <property type="match status" value="1"/>
</dbReference>
<keyword evidence="4" id="KW-0904">Protein phosphatase</keyword>
<dbReference type="PANTHER" id="PTHR11717">
    <property type="entry name" value="LOW MOLECULAR WEIGHT PROTEIN TYROSINE PHOSPHATASE"/>
    <property type="match status" value="1"/>
</dbReference>